<protein>
    <submittedName>
        <fullName evidence="1">Uncharacterized protein</fullName>
    </submittedName>
</protein>
<keyword evidence="2" id="KW-1185">Reference proteome</keyword>
<dbReference type="EMBL" id="CAJGYM010000007">
    <property type="protein sequence ID" value="CAD6187708.1"/>
    <property type="molecule type" value="Genomic_DNA"/>
</dbReference>
<comment type="caution">
    <text evidence="1">The sequence shown here is derived from an EMBL/GenBank/DDBJ whole genome shotgun (WGS) entry which is preliminary data.</text>
</comment>
<sequence length="97" mass="10013">MVSACFAQWDSPYGMMGGGSPYGPGSVYGPYGPYGGPMPPPGMMSPYGPPMMGGRRMARLQAMQMMMGPQEGVGGGNFAQNMLKGAMMGAMLGAFEG</sequence>
<evidence type="ECO:0000313" key="2">
    <source>
        <dbReference type="Proteomes" id="UP000835052"/>
    </source>
</evidence>
<gene>
    <name evidence="1" type="ORF">CAUJ_LOCUS3627</name>
</gene>
<accession>A0A8S1GZ69</accession>
<dbReference type="AlphaFoldDB" id="A0A8S1GZ69"/>
<proteinExistence type="predicted"/>
<evidence type="ECO:0000313" key="1">
    <source>
        <dbReference type="EMBL" id="CAD6187708.1"/>
    </source>
</evidence>
<organism evidence="1 2">
    <name type="scientific">Caenorhabditis auriculariae</name>
    <dbReference type="NCBI Taxonomy" id="2777116"/>
    <lineage>
        <taxon>Eukaryota</taxon>
        <taxon>Metazoa</taxon>
        <taxon>Ecdysozoa</taxon>
        <taxon>Nematoda</taxon>
        <taxon>Chromadorea</taxon>
        <taxon>Rhabditida</taxon>
        <taxon>Rhabditina</taxon>
        <taxon>Rhabditomorpha</taxon>
        <taxon>Rhabditoidea</taxon>
        <taxon>Rhabditidae</taxon>
        <taxon>Peloderinae</taxon>
        <taxon>Caenorhabditis</taxon>
    </lineage>
</organism>
<dbReference type="Proteomes" id="UP000835052">
    <property type="component" value="Unassembled WGS sequence"/>
</dbReference>
<reference evidence="1" key="1">
    <citation type="submission" date="2020-10" db="EMBL/GenBank/DDBJ databases">
        <authorList>
            <person name="Kikuchi T."/>
        </authorList>
    </citation>
    <scope>NUCLEOTIDE SEQUENCE</scope>
    <source>
        <strain evidence="1">NKZ352</strain>
    </source>
</reference>
<name>A0A8S1GZ69_9PELO</name>